<dbReference type="GO" id="GO:0005509">
    <property type="term" value="F:calcium ion binding"/>
    <property type="evidence" value="ECO:0007669"/>
    <property type="project" value="InterPro"/>
</dbReference>
<dbReference type="InterPro" id="IPR002048">
    <property type="entry name" value="EF_hand_dom"/>
</dbReference>
<keyword evidence="3" id="KW-1185">Reference proteome</keyword>
<dbReference type="InterPro" id="IPR011992">
    <property type="entry name" value="EF-hand-dom_pair"/>
</dbReference>
<feature type="domain" description="EF-hand" evidence="1">
    <location>
        <begin position="5"/>
        <end position="40"/>
    </location>
</feature>
<dbReference type="Pfam" id="PF13202">
    <property type="entry name" value="EF-hand_5"/>
    <property type="match status" value="1"/>
</dbReference>
<dbReference type="PANTHER" id="PTHR10827:SF85">
    <property type="entry name" value="CALCIUM-BINDING PROTEIN"/>
    <property type="match status" value="1"/>
</dbReference>
<dbReference type="EMBL" id="AP017424">
    <property type="protein sequence ID" value="BAU87010.1"/>
    <property type="molecule type" value="Genomic_DNA"/>
</dbReference>
<dbReference type="KEGG" id="slau:SLA_6141"/>
<name>A0A160P831_STRLU</name>
<dbReference type="AlphaFoldDB" id="A0A160P831"/>
<dbReference type="SMART" id="SM00054">
    <property type="entry name" value="EFh"/>
    <property type="match status" value="4"/>
</dbReference>
<protein>
    <recommendedName>
        <fullName evidence="1">EF-hand domain-containing protein</fullName>
    </recommendedName>
</protein>
<sequence>MLGQVQKSNIDRVFDTLDITRDGVLGADDFRTMAQRMVALREHMEPRLLAEIQGTFAAWWETIRQAADVEGNGHISREEFTAAAARGLDQDPEYVDKMIRVSEVTFRAADEEGDGLLTRSQVERIYQAFGVDEALSAETFRRIDLNGDGTVSIEEFVSAARDVWTSNDPKAPGAAMFGSVA</sequence>
<evidence type="ECO:0000313" key="2">
    <source>
        <dbReference type="EMBL" id="BAU87010.1"/>
    </source>
</evidence>
<dbReference type="PANTHER" id="PTHR10827">
    <property type="entry name" value="RETICULOCALBIN"/>
    <property type="match status" value="1"/>
</dbReference>
<dbReference type="Proteomes" id="UP000217676">
    <property type="component" value="Chromosome"/>
</dbReference>
<dbReference type="PROSITE" id="PS50222">
    <property type="entry name" value="EF_HAND_2"/>
    <property type="match status" value="2"/>
</dbReference>
<dbReference type="Gene3D" id="1.10.238.10">
    <property type="entry name" value="EF-hand"/>
    <property type="match status" value="1"/>
</dbReference>
<dbReference type="Pfam" id="PF13833">
    <property type="entry name" value="EF-hand_8"/>
    <property type="match status" value="1"/>
</dbReference>
<dbReference type="PROSITE" id="PS00018">
    <property type="entry name" value="EF_HAND_1"/>
    <property type="match status" value="1"/>
</dbReference>
<dbReference type="SUPFAM" id="SSF47473">
    <property type="entry name" value="EF-hand"/>
    <property type="match status" value="1"/>
</dbReference>
<dbReference type="Pfam" id="PF13499">
    <property type="entry name" value="EF-hand_7"/>
    <property type="match status" value="1"/>
</dbReference>
<proteinExistence type="predicted"/>
<evidence type="ECO:0000313" key="3">
    <source>
        <dbReference type="Proteomes" id="UP000217676"/>
    </source>
</evidence>
<gene>
    <name evidence="2" type="ORF">SLA_6141</name>
</gene>
<evidence type="ECO:0000259" key="1">
    <source>
        <dbReference type="PROSITE" id="PS50222"/>
    </source>
</evidence>
<organism evidence="2 3">
    <name type="scientific">Streptomyces laurentii</name>
    <dbReference type="NCBI Taxonomy" id="39478"/>
    <lineage>
        <taxon>Bacteria</taxon>
        <taxon>Bacillati</taxon>
        <taxon>Actinomycetota</taxon>
        <taxon>Actinomycetes</taxon>
        <taxon>Kitasatosporales</taxon>
        <taxon>Streptomycetaceae</taxon>
        <taxon>Streptomyces</taxon>
    </lineage>
</organism>
<feature type="domain" description="EF-hand" evidence="1">
    <location>
        <begin position="131"/>
        <end position="166"/>
    </location>
</feature>
<dbReference type="InterPro" id="IPR018247">
    <property type="entry name" value="EF_Hand_1_Ca_BS"/>
</dbReference>
<accession>A0A160P831</accession>
<reference evidence="2 3" key="1">
    <citation type="journal article" date="2016" name="Genome Announc.">
        <title>Complete Genome Sequence of Thiostrepton-Producing Streptomyces laurentii ATCC 31255.</title>
        <authorList>
            <person name="Doi K."/>
            <person name="Fujino Y."/>
            <person name="Nagayoshi Y."/>
            <person name="Ohshima T."/>
            <person name="Ogata S."/>
        </authorList>
    </citation>
    <scope>NUCLEOTIDE SEQUENCE [LARGE SCALE GENOMIC DNA]</scope>
    <source>
        <strain evidence="2 3">ATCC 31255</strain>
    </source>
</reference>